<dbReference type="Proteomes" id="UP000239917">
    <property type="component" value="Unassembled WGS sequence"/>
</dbReference>
<comment type="caution">
    <text evidence="1">The sequence shown here is derived from an EMBL/GenBank/DDBJ whole genome shotgun (WGS) entry which is preliminary data.</text>
</comment>
<evidence type="ECO:0000313" key="2">
    <source>
        <dbReference type="Proteomes" id="UP000239917"/>
    </source>
</evidence>
<reference evidence="1 2" key="1">
    <citation type="submission" date="2018-01" db="EMBL/GenBank/DDBJ databases">
        <title>Complete genome sequences of the type strains of Marinobacter flavimaris and Marinobacter maroccanus.</title>
        <authorList>
            <person name="Palau M."/>
            <person name="Boujida N."/>
            <person name="Manresa A."/>
            <person name="Minana-Galbis D."/>
        </authorList>
    </citation>
    <scope>NUCLEOTIDE SEQUENCE [LARGE SCALE GENOMIC DNA]</scope>
    <source>
        <strain evidence="1 2">N4</strain>
    </source>
</reference>
<organism evidence="1 2">
    <name type="scientific">Marinobacter maroccanus</name>
    <dbReference type="NCBI Taxonomy" id="2055143"/>
    <lineage>
        <taxon>Bacteria</taxon>
        <taxon>Pseudomonadati</taxon>
        <taxon>Pseudomonadota</taxon>
        <taxon>Gammaproteobacteria</taxon>
        <taxon>Pseudomonadales</taxon>
        <taxon>Marinobacteraceae</taxon>
        <taxon>Marinobacter</taxon>
    </lineage>
</organism>
<accession>A0A2S5ZDD2</accession>
<keyword evidence="2" id="KW-1185">Reference proteome</keyword>
<protein>
    <submittedName>
        <fullName evidence="1">Uncharacterized protein</fullName>
    </submittedName>
</protein>
<name>A0A2S5ZDD2_9GAMM</name>
<dbReference type="AlphaFoldDB" id="A0A2S5ZDD2"/>
<sequence length="92" mass="10407">MVDAKYKHEQDIDIERDIDGDTVFLELNLSEISANYVSEWSDIKTLLNRVGRQQKVAFAAECAAKEAFESGTAELNERLLDHGFKIVACENE</sequence>
<dbReference type="RefSeq" id="WP_104320487.1">
    <property type="nucleotide sequence ID" value="NZ_PSSX01000002.1"/>
</dbReference>
<evidence type="ECO:0000313" key="1">
    <source>
        <dbReference type="EMBL" id="PPI85351.1"/>
    </source>
</evidence>
<dbReference type="EMBL" id="PSSX01000002">
    <property type="protein sequence ID" value="PPI85351.1"/>
    <property type="molecule type" value="Genomic_DNA"/>
</dbReference>
<gene>
    <name evidence="1" type="ORF">KEHDKFFH_02625</name>
</gene>
<proteinExistence type="predicted"/>